<evidence type="ECO:0000313" key="2">
    <source>
        <dbReference type="Proteomes" id="UP001458946"/>
    </source>
</evidence>
<name>A0ABP9V5Q2_9DEIO</name>
<dbReference type="EMBL" id="BAABRN010000002">
    <property type="protein sequence ID" value="GAA5500607.1"/>
    <property type="molecule type" value="Genomic_DNA"/>
</dbReference>
<gene>
    <name evidence="1" type="ORF">Dxin01_00329</name>
</gene>
<sequence>MTNPPPTASLRLPLPTDRPVYTQLSTDFYPWTEVLTDLERRQDPEFSAVMDVQQDDRWARFVWVRGAARGGVGAGGRDVTLEAAMRGLPRAQVSLVNVDPLVAEIVWTCRTNTPRVLGNTWPAAFDELNRERFYGALLSGPNCSYWESGRVVTGALPQSGVPCVVVSPVSRLDRETFIMFWQELIALTQRANPAFSEAWRQVSMQLSAEHLVLDPFAHEVTVSGGQLRVEPDVSLRELRPALLAAYQASLVRLGMRLADLPTANLRQHEVWVASGLETV</sequence>
<dbReference type="RefSeq" id="WP_353540587.1">
    <property type="nucleotide sequence ID" value="NZ_BAABRN010000002.1"/>
</dbReference>
<dbReference type="Proteomes" id="UP001458946">
    <property type="component" value="Unassembled WGS sequence"/>
</dbReference>
<comment type="caution">
    <text evidence="1">The sequence shown here is derived from an EMBL/GenBank/DDBJ whole genome shotgun (WGS) entry which is preliminary data.</text>
</comment>
<accession>A0ABP9V5Q2</accession>
<evidence type="ECO:0000313" key="1">
    <source>
        <dbReference type="EMBL" id="GAA5500607.1"/>
    </source>
</evidence>
<keyword evidence="2" id="KW-1185">Reference proteome</keyword>
<proteinExistence type="predicted"/>
<protein>
    <submittedName>
        <fullName evidence="1">Uncharacterized protein</fullName>
    </submittedName>
</protein>
<organism evidence="1 2">
    <name type="scientific">Deinococcus xinjiangensis</name>
    <dbReference type="NCBI Taxonomy" id="457454"/>
    <lineage>
        <taxon>Bacteria</taxon>
        <taxon>Thermotogati</taxon>
        <taxon>Deinococcota</taxon>
        <taxon>Deinococci</taxon>
        <taxon>Deinococcales</taxon>
        <taxon>Deinococcaceae</taxon>
        <taxon>Deinococcus</taxon>
    </lineage>
</organism>
<reference evidence="1 2" key="1">
    <citation type="submission" date="2024-02" db="EMBL/GenBank/DDBJ databases">
        <title>Deinococcus xinjiangensis NBRC 107630.</title>
        <authorList>
            <person name="Ichikawa N."/>
            <person name="Katano-Makiyama Y."/>
            <person name="Hidaka K."/>
        </authorList>
    </citation>
    <scope>NUCLEOTIDE SEQUENCE [LARGE SCALE GENOMIC DNA]</scope>
    <source>
        <strain evidence="1 2">NBRC 107630</strain>
    </source>
</reference>